<dbReference type="EMBL" id="DF967972">
    <property type="protein sequence ID" value="GAP12907.1"/>
    <property type="molecule type" value="Genomic_DNA"/>
</dbReference>
<evidence type="ECO:0000313" key="3">
    <source>
        <dbReference type="EMBL" id="GAP12907.1"/>
    </source>
</evidence>
<keyword evidence="4" id="KW-1185">Reference proteome</keyword>
<evidence type="ECO:0000256" key="1">
    <source>
        <dbReference type="ARBA" id="ARBA00022737"/>
    </source>
</evidence>
<keyword evidence="2" id="KW-0802">TPR repeat</keyword>
<proteinExistence type="predicted"/>
<evidence type="ECO:0000313" key="4">
    <source>
        <dbReference type="Proteomes" id="UP000055060"/>
    </source>
</evidence>
<sequence length="494" mass="56307">MTDLSFDERLISAIRTGQKTSVSDLSEYLDRLPPSEVNLLACFSFLIQPLSSEGLSDFLNKCELSFPSESVFKDWQISYVEKGLLSVSFENDKAFLIIAEEARKILESKLADEEKRTYRQLIDRFYEKRFLEFAELLEVTPPENEKARRAFLVGPNGIIDGLSHNPQHRSLFLFAINSAVGWHEQLFQLKHYEEAADLLNATCFAITREGQGQLAQALLLRIIPVTNGIYRQSAQINLATLLRKEFKLDLSLKFYRDAIPGLIRSRNFWHLAIVWSEMGVVYRQQGKPLKAAITLEACSLLHGMLKNYKSQAIARAQLANVYRSMRLLRLALEKSIQAYTYFQKSGDLINTGHSLLTQGNILYNLGKAHSANACYDETLSIGQQINDSALISGSLSGKARALMYLNRYDEARPLLEESIALRQRTSDKNIGVEFENLAHYYEKTGNPEMALVWYRKALNNFEQYHHGFVGSCKNNIHRIEKALAKKSRRIDGKM</sequence>
<keyword evidence="1" id="KW-0677">Repeat</keyword>
<gene>
    <name evidence="3" type="ORF">LARV_00647</name>
</gene>
<accession>A0A0S7BGG3</accession>
<dbReference type="InterPro" id="IPR011990">
    <property type="entry name" value="TPR-like_helical_dom_sf"/>
</dbReference>
<dbReference type="Gene3D" id="1.25.40.10">
    <property type="entry name" value="Tetratricopeptide repeat domain"/>
    <property type="match status" value="1"/>
</dbReference>
<dbReference type="STRING" id="360412.LARV_00647"/>
<dbReference type="SMART" id="SM00028">
    <property type="entry name" value="TPR"/>
    <property type="match status" value="5"/>
</dbReference>
<dbReference type="InterPro" id="IPR019734">
    <property type="entry name" value="TPR_rpt"/>
</dbReference>
<dbReference type="AlphaFoldDB" id="A0A0S7BGG3"/>
<dbReference type="SUPFAM" id="SSF48452">
    <property type="entry name" value="TPR-like"/>
    <property type="match status" value="1"/>
</dbReference>
<organism evidence="3">
    <name type="scientific">Longilinea arvoryzae</name>
    <dbReference type="NCBI Taxonomy" id="360412"/>
    <lineage>
        <taxon>Bacteria</taxon>
        <taxon>Bacillati</taxon>
        <taxon>Chloroflexota</taxon>
        <taxon>Anaerolineae</taxon>
        <taxon>Anaerolineales</taxon>
        <taxon>Anaerolineaceae</taxon>
        <taxon>Longilinea</taxon>
    </lineage>
</organism>
<dbReference type="PANTHER" id="PTHR45641:SF19">
    <property type="entry name" value="NEPHROCYSTIN-3"/>
    <property type="match status" value="1"/>
</dbReference>
<reference evidence="3" key="1">
    <citation type="submission" date="2015-07" db="EMBL/GenBank/DDBJ databases">
        <title>Draft Genome Sequences of Anaerolinea thermolimosa IMO-1, Bellilinea caldifistulae GOMI-1, Leptolinea tardivitalis YMTK-2, Levilinea saccharolytica KIBI-1,Longilinea arvoryzae KOME-1, Previously Described as Members of the Anaerolineaceae (Chloroflexi).</title>
        <authorList>
            <person name="Sekiguchi Y."/>
            <person name="Ohashi A."/>
            <person name="Matsuura N."/>
            <person name="Tourlousse M.D."/>
        </authorList>
    </citation>
    <scope>NUCLEOTIDE SEQUENCE [LARGE SCALE GENOMIC DNA]</scope>
    <source>
        <strain evidence="3">KOME-1</strain>
    </source>
</reference>
<dbReference type="Pfam" id="PF13424">
    <property type="entry name" value="TPR_12"/>
    <property type="match status" value="1"/>
</dbReference>
<evidence type="ECO:0000256" key="2">
    <source>
        <dbReference type="ARBA" id="ARBA00022803"/>
    </source>
</evidence>
<protein>
    <submittedName>
        <fullName evidence="3">Protein containg tetratricopeptide repeat</fullName>
    </submittedName>
</protein>
<name>A0A0S7BGG3_9CHLR</name>
<dbReference type="Proteomes" id="UP000055060">
    <property type="component" value="Unassembled WGS sequence"/>
</dbReference>
<dbReference type="PANTHER" id="PTHR45641">
    <property type="entry name" value="TETRATRICOPEPTIDE REPEAT PROTEIN (AFU_ORTHOLOGUE AFUA_6G03870)"/>
    <property type="match status" value="1"/>
</dbReference>